<protein>
    <submittedName>
        <fullName evidence="2">Uncharacterized protein</fullName>
    </submittedName>
</protein>
<dbReference type="Proteomes" id="UP000321129">
    <property type="component" value="Unassembled WGS sequence"/>
</dbReference>
<reference evidence="2 3" key="1">
    <citation type="submission" date="2019-08" db="EMBL/GenBank/DDBJ databases">
        <title>Sphingorhabdus soil sp. nov., isolated from arctic soil.</title>
        <authorList>
            <person name="Liu Y."/>
        </authorList>
    </citation>
    <scope>NUCLEOTIDE SEQUENCE [LARGE SCALE GENOMIC DNA]</scope>
    <source>
        <strain evidence="2 3">D-2Q-5-6</strain>
    </source>
</reference>
<evidence type="ECO:0000256" key="1">
    <source>
        <dbReference type="SAM" id="MobiDB-lite"/>
    </source>
</evidence>
<sequence>MPVNRRFASWSACARCVPVETRTDSRVDDREAQAHGDIAVMKTGISAILLLTAGALPLAACDKSTSGDGQDQLANDEAVGDSTEAAADRAMMAAEKAIDASASAAKQAGDKVGTAAGRAGAAVGDATKDAVGSASEQADRIAADAKAE</sequence>
<name>A0A5C6U7T2_9SPHN</name>
<feature type="compositionally biased region" description="Polar residues" evidence="1">
    <location>
        <begin position="63"/>
        <end position="73"/>
    </location>
</feature>
<proteinExistence type="predicted"/>
<evidence type="ECO:0000313" key="2">
    <source>
        <dbReference type="EMBL" id="TXC67768.1"/>
    </source>
</evidence>
<evidence type="ECO:0000313" key="3">
    <source>
        <dbReference type="Proteomes" id="UP000321129"/>
    </source>
</evidence>
<feature type="region of interest" description="Disordered" evidence="1">
    <location>
        <begin position="62"/>
        <end position="86"/>
    </location>
</feature>
<feature type="compositionally biased region" description="Basic and acidic residues" evidence="1">
    <location>
        <begin position="137"/>
        <end position="148"/>
    </location>
</feature>
<dbReference type="EMBL" id="VOPY01000004">
    <property type="protein sequence ID" value="TXC67768.1"/>
    <property type="molecule type" value="Genomic_DNA"/>
</dbReference>
<organism evidence="2 3">
    <name type="scientific">Flavisphingopyxis soli</name>
    <dbReference type="NCBI Taxonomy" id="2601267"/>
    <lineage>
        <taxon>Bacteria</taxon>
        <taxon>Pseudomonadati</taxon>
        <taxon>Pseudomonadota</taxon>
        <taxon>Alphaproteobacteria</taxon>
        <taxon>Sphingomonadales</taxon>
        <taxon>Sphingopyxidaceae</taxon>
        <taxon>Flavisphingopyxis</taxon>
    </lineage>
</organism>
<feature type="region of interest" description="Disordered" evidence="1">
    <location>
        <begin position="109"/>
        <end position="148"/>
    </location>
</feature>
<dbReference type="AlphaFoldDB" id="A0A5C6U7T2"/>
<comment type="caution">
    <text evidence="2">The sequence shown here is derived from an EMBL/GenBank/DDBJ whole genome shotgun (WGS) entry which is preliminary data.</text>
</comment>
<gene>
    <name evidence="2" type="ORF">FSZ31_12395</name>
</gene>
<keyword evidence="3" id="KW-1185">Reference proteome</keyword>
<accession>A0A5C6U7T2</accession>
<feature type="compositionally biased region" description="Low complexity" evidence="1">
    <location>
        <begin position="109"/>
        <end position="125"/>
    </location>
</feature>